<name>A0ABW4RYV8_9ACTN</name>
<proteinExistence type="predicted"/>
<keyword evidence="2" id="KW-0540">Nuclease</keyword>
<reference evidence="3" key="1">
    <citation type="journal article" date="2019" name="Int. J. Syst. Evol. Microbiol.">
        <title>The Global Catalogue of Microorganisms (GCM) 10K type strain sequencing project: providing services to taxonomists for standard genome sequencing and annotation.</title>
        <authorList>
            <consortium name="The Broad Institute Genomics Platform"/>
            <consortium name="The Broad Institute Genome Sequencing Center for Infectious Disease"/>
            <person name="Wu L."/>
            <person name="Ma J."/>
        </authorList>
    </citation>
    <scope>NUCLEOTIDE SEQUENCE [LARGE SCALE GENOMIC DNA]</scope>
    <source>
        <strain evidence="3">CAIM 431</strain>
    </source>
</reference>
<accession>A0ABW4RYV8</accession>
<comment type="caution">
    <text evidence="2">The sequence shown here is derived from an EMBL/GenBank/DDBJ whole genome shotgun (WGS) entry which is preliminary data.</text>
</comment>
<sequence>MSLRLLALNLSSPTPERARRQLLHLAGEQADVLVLSELSAGSGSVELLQALRGSGHQVVLPGLEGRSLGVAVVSRGIDLDLLPEPADAPLQGRVVTVRAEGLVLAGVYGAASDPVRYSSQAQRARKRDWLAWFSDWMRQAPADLVVGDLNIADPLVADGLAYVLAEETACYADLLRQGWVDAYRLHQLAQREPSWVDHSGLGARYDHALVSDELVGRVADCRLEHEVRSEGLSDHSALLLELD</sequence>
<evidence type="ECO:0000259" key="1">
    <source>
        <dbReference type="Pfam" id="PF03372"/>
    </source>
</evidence>
<dbReference type="Proteomes" id="UP001597326">
    <property type="component" value="Unassembled WGS sequence"/>
</dbReference>
<evidence type="ECO:0000313" key="3">
    <source>
        <dbReference type="Proteomes" id="UP001597326"/>
    </source>
</evidence>
<gene>
    <name evidence="2" type="ORF">ACFSCS_12000</name>
</gene>
<dbReference type="EMBL" id="JBHUFZ010000028">
    <property type="protein sequence ID" value="MFD1890899.1"/>
    <property type="molecule type" value="Genomic_DNA"/>
</dbReference>
<dbReference type="GO" id="GO:0004519">
    <property type="term" value="F:endonuclease activity"/>
    <property type="evidence" value="ECO:0007669"/>
    <property type="project" value="UniProtKB-KW"/>
</dbReference>
<evidence type="ECO:0000313" key="2">
    <source>
        <dbReference type="EMBL" id="MFD1890899.1"/>
    </source>
</evidence>
<protein>
    <submittedName>
        <fullName evidence="2">Endonuclease/exonuclease/phosphatase family protein</fullName>
    </submittedName>
</protein>
<keyword evidence="3" id="KW-1185">Reference proteome</keyword>
<dbReference type="PANTHER" id="PTHR43250">
    <property type="entry name" value="EXODEOXYRIBONUCLEASE III"/>
    <property type="match status" value="1"/>
</dbReference>
<dbReference type="RefSeq" id="WP_343874540.1">
    <property type="nucleotide sequence ID" value="NZ_BAAAIX010000026.1"/>
</dbReference>
<dbReference type="Gene3D" id="3.60.10.10">
    <property type="entry name" value="Endonuclease/exonuclease/phosphatase"/>
    <property type="match status" value="1"/>
</dbReference>
<dbReference type="InterPro" id="IPR037493">
    <property type="entry name" value="ExoIII-like"/>
</dbReference>
<dbReference type="Pfam" id="PF03372">
    <property type="entry name" value="Exo_endo_phos"/>
    <property type="match status" value="1"/>
</dbReference>
<dbReference type="InterPro" id="IPR036691">
    <property type="entry name" value="Endo/exonu/phosph_ase_sf"/>
</dbReference>
<dbReference type="InterPro" id="IPR005135">
    <property type="entry name" value="Endo/exonuclease/phosphatase"/>
</dbReference>
<feature type="domain" description="Endonuclease/exonuclease/phosphatase" evidence="1">
    <location>
        <begin position="9"/>
        <end position="235"/>
    </location>
</feature>
<dbReference type="SUPFAM" id="SSF56219">
    <property type="entry name" value="DNase I-like"/>
    <property type="match status" value="1"/>
</dbReference>
<keyword evidence="2" id="KW-0255">Endonuclease</keyword>
<organism evidence="2 3">
    <name type="scientific">Luteococcus peritonei</name>
    <dbReference type="NCBI Taxonomy" id="88874"/>
    <lineage>
        <taxon>Bacteria</taxon>
        <taxon>Bacillati</taxon>
        <taxon>Actinomycetota</taxon>
        <taxon>Actinomycetes</taxon>
        <taxon>Propionibacteriales</taxon>
        <taxon>Propionibacteriaceae</taxon>
        <taxon>Luteococcus</taxon>
    </lineage>
</organism>
<dbReference type="PANTHER" id="PTHR43250:SF2">
    <property type="entry name" value="EXODEOXYRIBONUCLEASE III"/>
    <property type="match status" value="1"/>
</dbReference>
<keyword evidence="2" id="KW-0378">Hydrolase</keyword>